<dbReference type="OrthoDB" id="6753017at2759"/>
<proteinExistence type="predicted"/>
<accession>A0A4Y2XBT1</accession>
<dbReference type="PANTHER" id="PTHR46704:SF1">
    <property type="entry name" value="TELOMERE LENGTH REGULATION PROTEIN TEL2 HOMOLOG"/>
    <property type="match status" value="1"/>
</dbReference>
<evidence type="ECO:0000313" key="1">
    <source>
        <dbReference type="EMBL" id="GBO46400.1"/>
    </source>
</evidence>
<dbReference type="Proteomes" id="UP000499080">
    <property type="component" value="Unassembled WGS sequence"/>
</dbReference>
<reference evidence="1 2" key="1">
    <citation type="journal article" date="2019" name="Sci. Rep.">
        <title>Orb-weaving spider Araneus ventricosus genome elucidates the spidroin gene catalogue.</title>
        <authorList>
            <person name="Kono N."/>
            <person name="Nakamura H."/>
            <person name="Ohtoshi R."/>
            <person name="Moran D.A.P."/>
            <person name="Shinohara A."/>
            <person name="Yoshida Y."/>
            <person name="Fujiwara M."/>
            <person name="Mori M."/>
            <person name="Tomita M."/>
            <person name="Arakawa K."/>
        </authorList>
    </citation>
    <scope>NUCLEOTIDE SEQUENCE [LARGE SCALE GENOMIC DNA]</scope>
</reference>
<dbReference type="PANTHER" id="PTHR46704">
    <property type="entry name" value="CXC DOMAIN-CONTAINING PROTEIN-RELATED"/>
    <property type="match status" value="1"/>
</dbReference>
<dbReference type="EMBL" id="BGPR01074041">
    <property type="protein sequence ID" value="GBO46400.1"/>
    <property type="molecule type" value="Genomic_DNA"/>
</dbReference>
<dbReference type="AlphaFoldDB" id="A0A4Y2XBT1"/>
<name>A0A4Y2XBT1_ARAVE</name>
<comment type="caution">
    <text evidence="1">The sequence shown here is derived from an EMBL/GenBank/DDBJ whole genome shotgun (WGS) entry which is preliminary data.</text>
</comment>
<gene>
    <name evidence="1" type="ORF">AVEN_115503_1</name>
</gene>
<keyword evidence="2" id="KW-1185">Reference proteome</keyword>
<sequence>MSGKCLSSQQNIPQVPEIAEWKGFMHLVCESIKTDKSAVKPLPFINSPPNANTLYTAFKYASEDNLQQSSKICLVTFDQPLYVKVREIVGLMSDDTLFRTIVLRLGGFHMPMSYMGCIGHTMAESGLKDVLCLVFAPNSVDKMLTGHVYTRAVRGHLLVQGVLTRIILDGVGISSEEQEAITNILCNMEELTPEKVRENSHLTSLQKKLKNELHRIKGNGPTAALRVQYFNMVSLMKKFITAERCDDWNGHLLCAQQMIPFFHASGHFQYAKCTHLYVQDMLALATRHPDVIEKFVEKGHFTINSSPCAGVWSDMVIEQTVMRSGRKRSQLSCISQMGGWITCSCCHMFVYRGIWLNVFSSGEQHIDFRVSRRKRDEQYRFKIYEWFVNHPPFPELPSLMSLSTGAIGNSKTNSYQALEIGTRMMKSLIGSNFGDIKQ</sequence>
<evidence type="ECO:0000313" key="2">
    <source>
        <dbReference type="Proteomes" id="UP000499080"/>
    </source>
</evidence>
<protein>
    <submittedName>
        <fullName evidence="1">Uncharacterized protein</fullName>
    </submittedName>
</protein>
<organism evidence="1 2">
    <name type="scientific">Araneus ventricosus</name>
    <name type="common">Orbweaver spider</name>
    <name type="synonym">Epeira ventricosa</name>
    <dbReference type="NCBI Taxonomy" id="182803"/>
    <lineage>
        <taxon>Eukaryota</taxon>
        <taxon>Metazoa</taxon>
        <taxon>Ecdysozoa</taxon>
        <taxon>Arthropoda</taxon>
        <taxon>Chelicerata</taxon>
        <taxon>Arachnida</taxon>
        <taxon>Araneae</taxon>
        <taxon>Araneomorphae</taxon>
        <taxon>Entelegynae</taxon>
        <taxon>Araneoidea</taxon>
        <taxon>Araneidae</taxon>
        <taxon>Araneus</taxon>
    </lineage>
</organism>